<accession>A0AA36B9F5</accession>
<sequence>MDASNTVPVVQGSADVPTNGTQKSILTRVIRTPSRNPTRVTQRPCHVHVCVQTKVQGTCVQFGNRRSGVPACSAGQYLDIQSEQCQGS</sequence>
<evidence type="ECO:0000256" key="1">
    <source>
        <dbReference type="SAM" id="MobiDB-lite"/>
    </source>
</evidence>
<dbReference type="AlphaFoldDB" id="A0AA36B9F5"/>
<dbReference type="Proteomes" id="UP001162480">
    <property type="component" value="Chromosome 10"/>
</dbReference>
<evidence type="ECO:0000313" key="3">
    <source>
        <dbReference type="Proteomes" id="UP001162480"/>
    </source>
</evidence>
<feature type="region of interest" description="Disordered" evidence="1">
    <location>
        <begin position="1"/>
        <end position="22"/>
    </location>
</feature>
<gene>
    <name evidence="2" type="ORF">OCTVUL_1B023847</name>
</gene>
<reference evidence="2" key="1">
    <citation type="submission" date="2023-08" db="EMBL/GenBank/DDBJ databases">
        <authorList>
            <person name="Alioto T."/>
            <person name="Alioto T."/>
            <person name="Gomez Garrido J."/>
        </authorList>
    </citation>
    <scope>NUCLEOTIDE SEQUENCE</scope>
</reference>
<proteinExistence type="predicted"/>
<keyword evidence="3" id="KW-1185">Reference proteome</keyword>
<evidence type="ECO:0000313" key="2">
    <source>
        <dbReference type="EMBL" id="CAI9729521.1"/>
    </source>
</evidence>
<dbReference type="EMBL" id="OX597823">
    <property type="protein sequence ID" value="CAI9729521.1"/>
    <property type="molecule type" value="Genomic_DNA"/>
</dbReference>
<name>A0AA36B9F5_OCTVU</name>
<protein>
    <submittedName>
        <fullName evidence="2">Uncharacterized protein</fullName>
    </submittedName>
</protein>
<organism evidence="2 3">
    <name type="scientific">Octopus vulgaris</name>
    <name type="common">Common octopus</name>
    <dbReference type="NCBI Taxonomy" id="6645"/>
    <lineage>
        <taxon>Eukaryota</taxon>
        <taxon>Metazoa</taxon>
        <taxon>Spiralia</taxon>
        <taxon>Lophotrochozoa</taxon>
        <taxon>Mollusca</taxon>
        <taxon>Cephalopoda</taxon>
        <taxon>Coleoidea</taxon>
        <taxon>Octopodiformes</taxon>
        <taxon>Octopoda</taxon>
        <taxon>Incirrata</taxon>
        <taxon>Octopodidae</taxon>
        <taxon>Octopus</taxon>
    </lineage>
</organism>